<organism evidence="5">
    <name type="scientific">Salvia miltiorrhiza</name>
    <name type="common">Chinese sage</name>
    <dbReference type="NCBI Taxonomy" id="226208"/>
    <lineage>
        <taxon>Eukaryota</taxon>
        <taxon>Viridiplantae</taxon>
        <taxon>Streptophyta</taxon>
        <taxon>Embryophyta</taxon>
        <taxon>Tracheophyta</taxon>
        <taxon>Spermatophyta</taxon>
        <taxon>Magnoliopsida</taxon>
        <taxon>eudicotyledons</taxon>
        <taxon>Gunneridae</taxon>
        <taxon>Pentapetalae</taxon>
        <taxon>asterids</taxon>
        <taxon>lamiids</taxon>
        <taxon>Lamiales</taxon>
        <taxon>Lamiaceae</taxon>
        <taxon>Nepetoideae</taxon>
        <taxon>Mentheae</taxon>
        <taxon>Salviinae</taxon>
        <taxon>Salvia</taxon>
        <taxon>Salvia incertae sedis</taxon>
    </lineage>
</organism>
<dbReference type="EMBL" id="EF593952">
    <property type="protein sequence ID" value="ABU87404.1"/>
    <property type="molecule type" value="mRNA"/>
</dbReference>
<feature type="chain" id="PRO_5002742048" evidence="3">
    <location>
        <begin position="28"/>
        <end position="273"/>
    </location>
</feature>
<comment type="similarity">
    <text evidence="1">Belongs to the leguminous lectin family.</text>
</comment>
<evidence type="ECO:0000259" key="4">
    <source>
        <dbReference type="Pfam" id="PF00139"/>
    </source>
</evidence>
<dbReference type="InterPro" id="IPR013320">
    <property type="entry name" value="ConA-like_dom_sf"/>
</dbReference>
<dbReference type="InterPro" id="IPR016363">
    <property type="entry name" value="L-lectin"/>
</dbReference>
<dbReference type="PANTHER" id="PTHR32401:SF47">
    <property type="entry name" value="LEGUME LECTIN DOMAIN-CONTAINING PROTEIN"/>
    <property type="match status" value="1"/>
</dbReference>
<evidence type="ECO:0000313" key="5">
    <source>
        <dbReference type="EMBL" id="ABU87404.1"/>
    </source>
</evidence>
<protein>
    <submittedName>
        <fullName evidence="5">SMLII</fullName>
    </submittedName>
</protein>
<keyword evidence="2" id="KW-0430">Lectin</keyword>
<evidence type="ECO:0000256" key="1">
    <source>
        <dbReference type="ARBA" id="ARBA00007606"/>
    </source>
</evidence>
<keyword evidence="3" id="KW-0732">Signal</keyword>
<dbReference type="InterPro" id="IPR001220">
    <property type="entry name" value="Legume_lectin_dom"/>
</dbReference>
<dbReference type="CDD" id="cd06899">
    <property type="entry name" value="lectin_legume_LecRK_Arcelin_ConA"/>
    <property type="match status" value="1"/>
</dbReference>
<accession>A9Q6I3</accession>
<reference evidence="5" key="2">
    <citation type="submission" date="2007-12" db="EMBL/GenBank/DDBJ databases">
        <title>Molecular cloning and expression of a novel gene related to legume lectin with antibacterial activity from Salvia miltiorrhiza.</title>
        <authorList>
            <person name="Hua P.W."/>
            <person name="Wang Z.Z."/>
        </authorList>
    </citation>
    <scope>NUCLEOTIDE SEQUENCE</scope>
</reference>
<feature type="domain" description="Legume lectin" evidence="4">
    <location>
        <begin position="30"/>
        <end position="256"/>
    </location>
</feature>
<dbReference type="InterPro" id="IPR050258">
    <property type="entry name" value="Leguminous_Lectin"/>
</dbReference>
<dbReference type="SUPFAM" id="SSF49899">
    <property type="entry name" value="Concanavalin A-like lectins/glucanases"/>
    <property type="match status" value="1"/>
</dbReference>
<sequence>MAKLLQNLIPLLSAIVLLLAAANTVRSQTTSFTYDFWGDQPNDLIYQGSAHFPSRTTFLRLTDALSSQVGRVVHSNPVQFSQGGNQVDFETTVNFIITPGPDNTPADGLAFFIAPVGTTAPTGSNGANLGVFESNGNGAAVFAVEVDTYVNGAWDPLYPHIGIDIGSRASSNTTQVDSSILGQQVTLLINYVGATRMITAKVTAGSKTFEVSYEYDLSDFVTEQVQVGLSASTGQHVATHDIVSWYFTATMVQSKAVARSRKELAGNIIRQFV</sequence>
<dbReference type="Pfam" id="PF00139">
    <property type="entry name" value="Lectin_legB"/>
    <property type="match status" value="1"/>
</dbReference>
<feature type="signal peptide" evidence="3">
    <location>
        <begin position="1"/>
        <end position="27"/>
    </location>
</feature>
<dbReference type="PIRSF" id="PIRSF002690">
    <property type="entry name" value="L-type_lectin_plant"/>
    <property type="match status" value="1"/>
</dbReference>
<name>A9Q6I3_SALMI</name>
<dbReference type="AlphaFoldDB" id="A9Q6I3"/>
<dbReference type="PANTHER" id="PTHR32401">
    <property type="entry name" value="CONCANAVALIN A-LIKE LECTIN FAMILY PROTEIN"/>
    <property type="match status" value="1"/>
</dbReference>
<dbReference type="SMR" id="A9Q6I3"/>
<evidence type="ECO:0000256" key="3">
    <source>
        <dbReference type="SAM" id="SignalP"/>
    </source>
</evidence>
<reference evidence="5" key="1">
    <citation type="submission" date="2007-05" db="EMBL/GenBank/DDBJ databases">
        <authorList>
            <person name="Hua W.P."/>
            <person name="Wang Z.Z."/>
            <person name="Yan Y.P."/>
        </authorList>
    </citation>
    <scope>NUCLEOTIDE SEQUENCE</scope>
</reference>
<evidence type="ECO:0000256" key="2">
    <source>
        <dbReference type="ARBA" id="ARBA00022734"/>
    </source>
</evidence>
<proteinExistence type="evidence at transcript level"/>
<dbReference type="Gene3D" id="2.60.120.200">
    <property type="match status" value="1"/>
</dbReference>
<dbReference type="GO" id="GO:0030246">
    <property type="term" value="F:carbohydrate binding"/>
    <property type="evidence" value="ECO:0007669"/>
    <property type="project" value="UniProtKB-KW"/>
</dbReference>